<gene>
    <name evidence="1" type="ORF">SAMN06295987_101795</name>
</gene>
<name>A0A1U6GY54_9SPHN</name>
<accession>A0A1U6GY54</accession>
<sequence>MAKRSVVAQHKIITSDPDAPVVFSGQYTKQGEPILRKQVIEIEPRTLFEMDDTDPDFNRLIESEAIRLATDLEAEYGKTFD</sequence>
<dbReference type="RefSeq" id="WP_079729511.1">
    <property type="nucleotide sequence ID" value="NZ_FVZE01000001.1"/>
</dbReference>
<dbReference type="EMBL" id="FVZE01000001">
    <property type="protein sequence ID" value="SLJ88360.1"/>
    <property type="molecule type" value="Genomic_DNA"/>
</dbReference>
<protein>
    <submittedName>
        <fullName evidence="1">Uncharacterized protein</fullName>
    </submittedName>
</protein>
<dbReference type="AlphaFoldDB" id="A0A1U6GY54"/>
<keyword evidence="2" id="KW-1185">Reference proteome</keyword>
<organism evidence="1 2">
    <name type="scientific">Novosphingobium mathurense</name>
    <dbReference type="NCBI Taxonomy" id="428990"/>
    <lineage>
        <taxon>Bacteria</taxon>
        <taxon>Pseudomonadati</taxon>
        <taxon>Pseudomonadota</taxon>
        <taxon>Alphaproteobacteria</taxon>
        <taxon>Sphingomonadales</taxon>
        <taxon>Sphingomonadaceae</taxon>
        <taxon>Novosphingobium</taxon>
    </lineage>
</organism>
<dbReference type="STRING" id="428990.SAMN06295987_101795"/>
<dbReference type="Proteomes" id="UP000190989">
    <property type="component" value="Unassembled WGS sequence"/>
</dbReference>
<reference evidence="2" key="1">
    <citation type="submission" date="2017-02" db="EMBL/GenBank/DDBJ databases">
        <authorList>
            <person name="Varghese N."/>
            <person name="Submissions S."/>
        </authorList>
    </citation>
    <scope>NUCLEOTIDE SEQUENCE [LARGE SCALE GENOMIC DNA]</scope>
    <source>
        <strain evidence="2">SM117</strain>
    </source>
</reference>
<evidence type="ECO:0000313" key="2">
    <source>
        <dbReference type="Proteomes" id="UP000190989"/>
    </source>
</evidence>
<evidence type="ECO:0000313" key="1">
    <source>
        <dbReference type="EMBL" id="SLJ88360.1"/>
    </source>
</evidence>
<proteinExistence type="predicted"/>